<dbReference type="InterPro" id="IPR029063">
    <property type="entry name" value="SAM-dependent_MTases_sf"/>
</dbReference>
<dbReference type="PANTHER" id="PTHR43464:SF19">
    <property type="entry name" value="UBIQUINONE BIOSYNTHESIS O-METHYLTRANSFERASE, MITOCHONDRIAL"/>
    <property type="match status" value="1"/>
</dbReference>
<keyword evidence="2" id="KW-0808">Transferase</keyword>
<reference evidence="5" key="1">
    <citation type="journal article" date="2015" name="Nature">
        <title>Complex archaea that bridge the gap between prokaryotes and eukaryotes.</title>
        <authorList>
            <person name="Spang A."/>
            <person name="Saw J.H."/>
            <person name="Jorgensen S.L."/>
            <person name="Zaremba-Niedzwiedzka K."/>
            <person name="Martijn J."/>
            <person name="Lind A.E."/>
            <person name="van Eijk R."/>
            <person name="Schleper C."/>
            <person name="Guy L."/>
            <person name="Ettema T.J."/>
        </authorList>
    </citation>
    <scope>NUCLEOTIDE SEQUENCE</scope>
</reference>
<dbReference type="PANTHER" id="PTHR43464">
    <property type="entry name" value="METHYLTRANSFERASE"/>
    <property type="match status" value="1"/>
</dbReference>
<keyword evidence="3" id="KW-0949">S-adenosyl-L-methionine</keyword>
<evidence type="ECO:0000259" key="4">
    <source>
        <dbReference type="Pfam" id="PF13649"/>
    </source>
</evidence>
<dbReference type="CDD" id="cd02440">
    <property type="entry name" value="AdoMet_MTases"/>
    <property type="match status" value="1"/>
</dbReference>
<evidence type="ECO:0000256" key="1">
    <source>
        <dbReference type="ARBA" id="ARBA00022603"/>
    </source>
</evidence>
<dbReference type="Pfam" id="PF13649">
    <property type="entry name" value="Methyltransf_25"/>
    <property type="match status" value="1"/>
</dbReference>
<feature type="non-terminal residue" evidence="5">
    <location>
        <position position="1"/>
    </location>
</feature>
<organism evidence="5">
    <name type="scientific">marine sediment metagenome</name>
    <dbReference type="NCBI Taxonomy" id="412755"/>
    <lineage>
        <taxon>unclassified sequences</taxon>
        <taxon>metagenomes</taxon>
        <taxon>ecological metagenomes</taxon>
    </lineage>
</organism>
<dbReference type="GO" id="GO:0008168">
    <property type="term" value="F:methyltransferase activity"/>
    <property type="evidence" value="ECO:0007669"/>
    <property type="project" value="UniProtKB-KW"/>
</dbReference>
<dbReference type="SUPFAM" id="SSF53335">
    <property type="entry name" value="S-adenosyl-L-methionine-dependent methyltransferases"/>
    <property type="match status" value="1"/>
</dbReference>
<dbReference type="InterPro" id="IPR041698">
    <property type="entry name" value="Methyltransf_25"/>
</dbReference>
<dbReference type="GO" id="GO:0032259">
    <property type="term" value="P:methylation"/>
    <property type="evidence" value="ECO:0007669"/>
    <property type="project" value="UniProtKB-KW"/>
</dbReference>
<gene>
    <name evidence="5" type="ORF">LCGC14_2801940</name>
</gene>
<evidence type="ECO:0000256" key="2">
    <source>
        <dbReference type="ARBA" id="ARBA00022679"/>
    </source>
</evidence>
<sequence>SDSVKAYDLPERVRTYDVDMDIMHPLRWKMIEIALEVLPFHQTRSLRVLDLGVGTGVFSKRFLEKYLNSKVVAIDGADSMLELAKSRLGELVQRVEWVVSDFRSMPTTLIRPETFDIVISSYALHHLNAQEKLAALKSVVRAIKPGGWFLNADLVVAEALGVERRIQEIRVESVIDRAPPQDRRFRSTDATRQFFDDLEATEQDQPQTLDNDMRILRESGITNAEVFWKEYREVVIGGPKTNAT</sequence>
<accession>A0A0F8YMI5</accession>
<proteinExistence type="predicted"/>
<comment type="caution">
    <text evidence="5">The sequence shown here is derived from an EMBL/GenBank/DDBJ whole genome shotgun (WGS) entry which is preliminary data.</text>
</comment>
<evidence type="ECO:0000313" key="5">
    <source>
        <dbReference type="EMBL" id="KKK82582.1"/>
    </source>
</evidence>
<dbReference type="Gene3D" id="3.40.50.150">
    <property type="entry name" value="Vaccinia Virus protein VP39"/>
    <property type="match status" value="1"/>
</dbReference>
<name>A0A0F8YMI5_9ZZZZ</name>
<dbReference type="EMBL" id="LAZR01052604">
    <property type="protein sequence ID" value="KKK82582.1"/>
    <property type="molecule type" value="Genomic_DNA"/>
</dbReference>
<protein>
    <recommendedName>
        <fullName evidence="4">Methyltransferase domain-containing protein</fullName>
    </recommendedName>
</protein>
<evidence type="ECO:0000256" key="3">
    <source>
        <dbReference type="ARBA" id="ARBA00022691"/>
    </source>
</evidence>
<feature type="domain" description="Methyltransferase" evidence="4">
    <location>
        <begin position="48"/>
        <end position="147"/>
    </location>
</feature>
<dbReference type="AlphaFoldDB" id="A0A0F8YMI5"/>
<keyword evidence="1" id="KW-0489">Methyltransferase</keyword>